<reference evidence="3" key="1">
    <citation type="submission" date="2016-10" db="EMBL/GenBank/DDBJ databases">
        <authorList>
            <person name="Varghese N."/>
            <person name="Submissions S."/>
        </authorList>
    </citation>
    <scope>NUCLEOTIDE SEQUENCE [LARGE SCALE GENOMIC DNA]</scope>
    <source>
        <strain evidence="3">CGMCC 4.3530</strain>
    </source>
</reference>
<evidence type="ECO:0000313" key="3">
    <source>
        <dbReference type="Proteomes" id="UP000199529"/>
    </source>
</evidence>
<organism evidence="2 3">
    <name type="scientific">Saccharopolyspora shandongensis</name>
    <dbReference type="NCBI Taxonomy" id="418495"/>
    <lineage>
        <taxon>Bacteria</taxon>
        <taxon>Bacillati</taxon>
        <taxon>Actinomycetota</taxon>
        <taxon>Actinomycetes</taxon>
        <taxon>Pseudonocardiales</taxon>
        <taxon>Pseudonocardiaceae</taxon>
        <taxon>Saccharopolyspora</taxon>
    </lineage>
</organism>
<dbReference type="Proteomes" id="UP000199529">
    <property type="component" value="Unassembled WGS sequence"/>
</dbReference>
<sequence length="216" mass="23189">MSFSGGWSLYGWATGTSAGADRMPPPRREETDMGEIHVHEFVSLDGVFESPIWTAEYGFTEGMARAIGGLTEASSAILLGRKTFEMFAPAWSGRTVEDDPGAPFFNDTPKHVVSSTLTTADIWNNSTVFGAYDAQAIRKLKDDVDGNIYISGSGTLVRALLADGLVDGLHLLVYPLVLGTGDRLFPEGTPRLPLSLTGQEVFENGVVHLTYGAAKS</sequence>
<protein>
    <submittedName>
        <fullName evidence="2">Dihydrofolate reductase</fullName>
    </submittedName>
</protein>
<accession>A0A1H2ZNN3</accession>
<keyword evidence="3" id="KW-1185">Reference proteome</keyword>
<dbReference type="SUPFAM" id="SSF53597">
    <property type="entry name" value="Dihydrofolate reductase-like"/>
    <property type="match status" value="1"/>
</dbReference>
<dbReference type="Gene3D" id="3.40.430.10">
    <property type="entry name" value="Dihydrofolate Reductase, subunit A"/>
    <property type="match status" value="1"/>
</dbReference>
<dbReference type="GO" id="GO:0009231">
    <property type="term" value="P:riboflavin biosynthetic process"/>
    <property type="evidence" value="ECO:0007669"/>
    <property type="project" value="InterPro"/>
</dbReference>
<dbReference type="InterPro" id="IPR024072">
    <property type="entry name" value="DHFR-like_dom_sf"/>
</dbReference>
<dbReference type="EMBL" id="FNOK01000008">
    <property type="protein sequence ID" value="SDX18309.1"/>
    <property type="molecule type" value="Genomic_DNA"/>
</dbReference>
<dbReference type="InterPro" id="IPR050765">
    <property type="entry name" value="Riboflavin_Biosynth_HTPR"/>
</dbReference>
<dbReference type="InterPro" id="IPR002734">
    <property type="entry name" value="RibDG_C"/>
</dbReference>
<dbReference type="PANTHER" id="PTHR38011">
    <property type="entry name" value="DIHYDROFOLATE REDUCTASE FAMILY PROTEIN (AFU_ORTHOLOGUE AFUA_8G06820)"/>
    <property type="match status" value="1"/>
</dbReference>
<evidence type="ECO:0000313" key="2">
    <source>
        <dbReference type="EMBL" id="SDX18309.1"/>
    </source>
</evidence>
<dbReference type="Pfam" id="PF01872">
    <property type="entry name" value="RibD_C"/>
    <property type="match status" value="1"/>
</dbReference>
<gene>
    <name evidence="2" type="ORF">SAMN05216215_1008104</name>
</gene>
<dbReference type="STRING" id="418495.SAMN05216215_1008104"/>
<feature type="domain" description="Bacterial bifunctional deaminase-reductase C-terminal" evidence="1">
    <location>
        <begin position="38"/>
        <end position="207"/>
    </location>
</feature>
<dbReference type="GO" id="GO:0008703">
    <property type="term" value="F:5-amino-6-(5-phosphoribosylamino)uracil reductase activity"/>
    <property type="evidence" value="ECO:0007669"/>
    <property type="project" value="InterPro"/>
</dbReference>
<name>A0A1H2ZNN3_9PSEU</name>
<proteinExistence type="predicted"/>
<dbReference type="AlphaFoldDB" id="A0A1H2ZNN3"/>
<dbReference type="PANTHER" id="PTHR38011:SF2">
    <property type="entry name" value="BIFUNCTIONAL DEAMINASE-REDUCTASE DOMAIN PROTEIN"/>
    <property type="match status" value="1"/>
</dbReference>
<evidence type="ECO:0000259" key="1">
    <source>
        <dbReference type="Pfam" id="PF01872"/>
    </source>
</evidence>